<dbReference type="GO" id="GO:0046306">
    <property type="term" value="P:alkanesulfonate catabolic process"/>
    <property type="evidence" value="ECO:0007669"/>
    <property type="project" value="TreeGrafter"/>
</dbReference>
<dbReference type="AlphaFoldDB" id="A0A6P2BKW5"/>
<keyword evidence="2" id="KW-0288">FMN</keyword>
<reference evidence="6 7" key="1">
    <citation type="submission" date="2018-11" db="EMBL/GenBank/DDBJ databases">
        <title>Trebonia kvetii gen.nov., sp.nov., a novel acidophilic actinobacterium, and proposal of the new actinobacterial family Treboniaceae fam. nov.</title>
        <authorList>
            <person name="Rapoport D."/>
            <person name="Sagova-Mareckova M."/>
            <person name="Sedlacek I."/>
            <person name="Provaznik J."/>
            <person name="Kralova S."/>
            <person name="Pavlinic D."/>
            <person name="Benes V."/>
            <person name="Kopecky J."/>
        </authorList>
    </citation>
    <scope>NUCLEOTIDE SEQUENCE [LARGE SCALE GENOMIC DNA]</scope>
    <source>
        <strain evidence="6 7">15Tr583</strain>
    </source>
</reference>
<evidence type="ECO:0000256" key="3">
    <source>
        <dbReference type="ARBA" id="ARBA00023002"/>
    </source>
</evidence>
<dbReference type="PANTHER" id="PTHR42847:SF4">
    <property type="entry name" value="ALKANESULFONATE MONOOXYGENASE-RELATED"/>
    <property type="match status" value="1"/>
</dbReference>
<protein>
    <submittedName>
        <fullName evidence="6">LLM class F420-dependent oxidoreductase</fullName>
    </submittedName>
</protein>
<dbReference type="CDD" id="cd01097">
    <property type="entry name" value="Tetrahydromethanopterin_reductase"/>
    <property type="match status" value="1"/>
</dbReference>
<evidence type="ECO:0000259" key="5">
    <source>
        <dbReference type="Pfam" id="PF00296"/>
    </source>
</evidence>
<gene>
    <name evidence="6" type="ORF">EAS64_42140</name>
</gene>
<dbReference type="NCBIfam" id="TIGR03619">
    <property type="entry name" value="F420_Rv2161c"/>
    <property type="match status" value="1"/>
</dbReference>
<dbReference type="InterPro" id="IPR050172">
    <property type="entry name" value="SsuD_RutA_monooxygenase"/>
</dbReference>
<dbReference type="InterPro" id="IPR036661">
    <property type="entry name" value="Luciferase-like_sf"/>
</dbReference>
<dbReference type="Gene3D" id="3.20.20.30">
    <property type="entry name" value="Luciferase-like domain"/>
    <property type="match status" value="1"/>
</dbReference>
<dbReference type="OrthoDB" id="3206024at2"/>
<proteinExistence type="predicted"/>
<organism evidence="6 7">
    <name type="scientific">Trebonia kvetii</name>
    <dbReference type="NCBI Taxonomy" id="2480626"/>
    <lineage>
        <taxon>Bacteria</taxon>
        <taxon>Bacillati</taxon>
        <taxon>Actinomycetota</taxon>
        <taxon>Actinomycetes</taxon>
        <taxon>Streptosporangiales</taxon>
        <taxon>Treboniaceae</taxon>
        <taxon>Trebonia</taxon>
    </lineage>
</organism>
<evidence type="ECO:0000256" key="2">
    <source>
        <dbReference type="ARBA" id="ARBA00022643"/>
    </source>
</evidence>
<accession>A0A6P2BKW5</accession>
<keyword evidence="7" id="KW-1185">Reference proteome</keyword>
<keyword evidence="4" id="KW-0503">Monooxygenase</keyword>
<evidence type="ECO:0000313" key="6">
    <source>
        <dbReference type="EMBL" id="TVY99044.1"/>
    </source>
</evidence>
<keyword evidence="1" id="KW-0285">Flavoprotein</keyword>
<dbReference type="RefSeq" id="WP_145862337.1">
    <property type="nucleotide sequence ID" value="NZ_RPFW01000014.1"/>
</dbReference>
<dbReference type="PANTHER" id="PTHR42847">
    <property type="entry name" value="ALKANESULFONATE MONOOXYGENASE"/>
    <property type="match status" value="1"/>
</dbReference>
<evidence type="ECO:0000256" key="1">
    <source>
        <dbReference type="ARBA" id="ARBA00022630"/>
    </source>
</evidence>
<dbReference type="Proteomes" id="UP000460272">
    <property type="component" value="Unassembled WGS sequence"/>
</dbReference>
<dbReference type="InterPro" id="IPR019921">
    <property type="entry name" value="Lucif-like_OxRdtase_Rv2161c"/>
</dbReference>
<name>A0A6P2BKW5_9ACTN</name>
<dbReference type="SUPFAM" id="SSF51679">
    <property type="entry name" value="Bacterial luciferase-like"/>
    <property type="match status" value="1"/>
</dbReference>
<feature type="domain" description="Luciferase-like" evidence="5">
    <location>
        <begin position="16"/>
        <end position="220"/>
    </location>
</feature>
<dbReference type="EMBL" id="RPFW01000014">
    <property type="protein sequence ID" value="TVY99044.1"/>
    <property type="molecule type" value="Genomic_DNA"/>
</dbReference>
<dbReference type="GO" id="GO:0008726">
    <property type="term" value="F:alkanesulfonate monooxygenase activity"/>
    <property type="evidence" value="ECO:0007669"/>
    <property type="project" value="TreeGrafter"/>
</dbReference>
<evidence type="ECO:0000313" key="7">
    <source>
        <dbReference type="Proteomes" id="UP000460272"/>
    </source>
</evidence>
<dbReference type="Pfam" id="PF00296">
    <property type="entry name" value="Bac_luciferase"/>
    <property type="match status" value="1"/>
</dbReference>
<keyword evidence="3" id="KW-0560">Oxidoreductase</keyword>
<dbReference type="InterPro" id="IPR011251">
    <property type="entry name" value="Luciferase-like_dom"/>
</dbReference>
<evidence type="ECO:0000256" key="4">
    <source>
        <dbReference type="ARBA" id="ARBA00023033"/>
    </source>
</evidence>
<comment type="caution">
    <text evidence="6">The sequence shown here is derived from an EMBL/GenBank/DDBJ whole genome shotgun (WGS) entry which is preliminary data.</text>
</comment>
<sequence length="275" mass="30160">MEFGVAIFPTHDAIRPGDVARLTEDRGHESLFFPEHTHIPVAHTPYPGGEPLPHRYVHTFDLFVAVTAAVCATSRLRVGSGVCLLIQRDPITTAKEVASVDYLSGGRFEFGVGAGWNREEMANHGTDPRTRMALLRERVEAMKAIWTSDEASYSGEFVRFGPLWSWPKPAQRPHPPVIVGGEGPTVLDRVLAFGDAWMPNYQPSGILSRAAELRSRAERRVSLQVMGIPADPKAFEEYAAAGFDRVVHWLPSAGRGVVERALDGYEAAIAEFTGG</sequence>